<dbReference type="PANTHER" id="PTHR30309">
    <property type="entry name" value="INNER MEMBRANE PROTEIN YGIH"/>
    <property type="match status" value="1"/>
</dbReference>
<feature type="transmembrane region" description="Helical" evidence="10">
    <location>
        <begin position="12"/>
        <end position="32"/>
    </location>
</feature>
<comment type="function">
    <text evidence="10">Catalyzes the transfer of an acyl group from acyl-phosphate (acyl-PO(4)) to glycerol-3-phosphate (G3P) to form lysophosphatidic acid (LPA). This enzyme utilizes acyl-phosphate as fatty acyl donor, but not acyl-CoA or acyl-ACP.</text>
</comment>
<dbReference type="UniPathway" id="UPA00085"/>
<keyword evidence="11" id="KW-0012">Acyltransferase</keyword>
<organism evidence="11 12">
    <name type="scientific">Mycoplasmopsis mucosicanis</name>
    <dbReference type="NCBI Taxonomy" id="458208"/>
    <lineage>
        <taxon>Bacteria</taxon>
        <taxon>Bacillati</taxon>
        <taxon>Mycoplasmatota</taxon>
        <taxon>Mycoplasmoidales</taxon>
        <taxon>Metamycoplasmataceae</taxon>
        <taxon>Mycoplasmopsis</taxon>
    </lineage>
</organism>
<dbReference type="NCBIfam" id="TIGR00023">
    <property type="entry name" value="glycerol-3-phosphate 1-O-acyltransferase PlsY"/>
    <property type="match status" value="1"/>
</dbReference>
<keyword evidence="4 10" id="KW-0812">Transmembrane</keyword>
<evidence type="ECO:0000313" key="12">
    <source>
        <dbReference type="Proteomes" id="UP000320801"/>
    </source>
</evidence>
<dbReference type="InterPro" id="IPR003811">
    <property type="entry name" value="G3P_acylTferase_PlsY"/>
</dbReference>
<feature type="transmembrane region" description="Helical" evidence="10">
    <location>
        <begin position="165"/>
        <end position="188"/>
    </location>
</feature>
<comment type="similarity">
    <text evidence="10">Belongs to the PlsY family.</text>
</comment>
<dbReference type="AlphaFoldDB" id="A0A507SHU3"/>
<dbReference type="PANTHER" id="PTHR30309:SF0">
    <property type="entry name" value="GLYCEROL-3-PHOSPHATE ACYLTRANSFERASE-RELATED"/>
    <property type="match status" value="1"/>
</dbReference>
<dbReference type="RefSeq" id="WP_141484078.1">
    <property type="nucleotide sequence ID" value="NZ_SMDN01000009.1"/>
</dbReference>
<keyword evidence="9 10" id="KW-1208">Phospholipid metabolism</keyword>
<dbReference type="Pfam" id="PF02660">
    <property type="entry name" value="G3P_acyltransf"/>
    <property type="match status" value="1"/>
</dbReference>
<protein>
    <recommendedName>
        <fullName evidence="10">Glycerol-3-phosphate acyltransferase</fullName>
    </recommendedName>
    <alternativeName>
        <fullName evidence="10">Acyl-PO4 G3P acyltransferase</fullName>
    </alternativeName>
    <alternativeName>
        <fullName evidence="10">Acyl-phosphate--glycerol-3-phosphate acyltransferase</fullName>
    </alternativeName>
    <alternativeName>
        <fullName evidence="10">G3P acyltransferase</fullName>
        <shortName evidence="10">GPAT</shortName>
        <ecNumber evidence="10">2.3.1.275</ecNumber>
    </alternativeName>
    <alternativeName>
        <fullName evidence="10">Lysophosphatidic acid synthase</fullName>
        <shortName evidence="10">LPA synthase</shortName>
    </alternativeName>
</protein>
<keyword evidence="3 10" id="KW-0808">Transferase</keyword>
<evidence type="ECO:0000256" key="6">
    <source>
        <dbReference type="ARBA" id="ARBA00023098"/>
    </source>
</evidence>
<comment type="subcellular location">
    <subcellularLocation>
        <location evidence="10">Cell membrane</location>
        <topology evidence="10">Multi-pass membrane protein</topology>
    </subcellularLocation>
</comment>
<evidence type="ECO:0000256" key="2">
    <source>
        <dbReference type="ARBA" id="ARBA00022516"/>
    </source>
</evidence>
<dbReference type="GO" id="GO:0005886">
    <property type="term" value="C:plasma membrane"/>
    <property type="evidence" value="ECO:0007669"/>
    <property type="project" value="UniProtKB-SubCell"/>
</dbReference>
<dbReference type="EC" id="2.3.1.275" evidence="10"/>
<comment type="subunit">
    <text evidence="10">Probably interacts with PlsX.</text>
</comment>
<feature type="transmembrane region" description="Helical" evidence="10">
    <location>
        <begin position="208"/>
        <end position="227"/>
    </location>
</feature>
<accession>A0A507SHU3</accession>
<evidence type="ECO:0000256" key="10">
    <source>
        <dbReference type="HAMAP-Rule" id="MF_01043"/>
    </source>
</evidence>
<dbReference type="Proteomes" id="UP000320801">
    <property type="component" value="Unassembled WGS sequence"/>
</dbReference>
<gene>
    <name evidence="10 11" type="primary">plsY</name>
    <name evidence="11" type="ORF">E1I18_02775</name>
</gene>
<keyword evidence="5 10" id="KW-1133">Transmembrane helix</keyword>
<evidence type="ECO:0000256" key="5">
    <source>
        <dbReference type="ARBA" id="ARBA00022989"/>
    </source>
</evidence>
<feature type="transmembrane region" description="Helical" evidence="10">
    <location>
        <begin position="135"/>
        <end position="158"/>
    </location>
</feature>
<keyword evidence="12" id="KW-1185">Reference proteome</keyword>
<evidence type="ECO:0000256" key="7">
    <source>
        <dbReference type="ARBA" id="ARBA00023136"/>
    </source>
</evidence>
<dbReference type="EMBL" id="SMDN01000009">
    <property type="protein sequence ID" value="TQC51419.1"/>
    <property type="molecule type" value="Genomic_DNA"/>
</dbReference>
<evidence type="ECO:0000256" key="4">
    <source>
        <dbReference type="ARBA" id="ARBA00022692"/>
    </source>
</evidence>
<keyword evidence="1 10" id="KW-1003">Cell membrane</keyword>
<dbReference type="GO" id="GO:0043772">
    <property type="term" value="F:acyl-phosphate glycerol-3-phosphate acyltransferase activity"/>
    <property type="evidence" value="ECO:0007669"/>
    <property type="project" value="UniProtKB-UniRule"/>
</dbReference>
<evidence type="ECO:0000313" key="11">
    <source>
        <dbReference type="EMBL" id="TQC51419.1"/>
    </source>
</evidence>
<dbReference type="OrthoDB" id="9777124at2"/>
<name>A0A507SHU3_9BACT</name>
<sequence>MYINYPTTSNQIWAIIGLNFVLLIFGYIIGSFNTSIILSHRFKKDDVRNHYSQNAGATNSLRTYGKKFALAVYFIDFSKVVIPTLLFAILENHAFPSFASLYWMSPQIIGFGVIIGHCWPVFFKFKGGKGVACTSAFILVVNPILWIIAFITFFSVALNTRKVSLASLSTVIVITPLALVPWFTQGVVGHWLNFINHSDNIAYANLQPYWFISGVLFLISAIIIVALHHTNIKRLIQGTESKISLKN</sequence>
<evidence type="ECO:0000256" key="1">
    <source>
        <dbReference type="ARBA" id="ARBA00022475"/>
    </source>
</evidence>
<reference evidence="11 12" key="1">
    <citation type="submission" date="2019-03" db="EMBL/GenBank/DDBJ databases">
        <title>Characterization of a novel Mycoplasma cynos real-time PCR assay.</title>
        <authorList>
            <person name="Tallmadge R.L."/>
            <person name="Mitchell P.K."/>
            <person name="Goodman L."/>
        </authorList>
    </citation>
    <scope>NUCLEOTIDE SEQUENCE [LARGE SCALE GENOMIC DNA]</scope>
    <source>
        <strain evidence="11 12">1642</strain>
    </source>
</reference>
<feature type="transmembrane region" description="Helical" evidence="10">
    <location>
        <begin position="68"/>
        <end position="89"/>
    </location>
</feature>
<comment type="catalytic activity">
    <reaction evidence="10">
        <text>an acyl phosphate + sn-glycerol 3-phosphate = a 1-acyl-sn-glycero-3-phosphate + phosphate</text>
        <dbReference type="Rhea" id="RHEA:34075"/>
        <dbReference type="ChEBI" id="CHEBI:43474"/>
        <dbReference type="ChEBI" id="CHEBI:57597"/>
        <dbReference type="ChEBI" id="CHEBI:57970"/>
        <dbReference type="ChEBI" id="CHEBI:59918"/>
        <dbReference type="EC" id="2.3.1.275"/>
    </reaction>
</comment>
<keyword evidence="7 10" id="KW-0472">Membrane</keyword>
<comment type="caution">
    <text evidence="11">The sequence shown here is derived from an EMBL/GenBank/DDBJ whole genome shotgun (WGS) entry which is preliminary data.</text>
</comment>
<dbReference type="SMART" id="SM01207">
    <property type="entry name" value="G3P_acyltransf"/>
    <property type="match status" value="1"/>
</dbReference>
<evidence type="ECO:0000256" key="3">
    <source>
        <dbReference type="ARBA" id="ARBA00022679"/>
    </source>
</evidence>
<dbReference type="HAMAP" id="MF_01043">
    <property type="entry name" value="PlsY"/>
    <property type="match status" value="1"/>
</dbReference>
<feature type="transmembrane region" description="Helical" evidence="10">
    <location>
        <begin position="101"/>
        <end position="123"/>
    </location>
</feature>
<dbReference type="GO" id="GO:0008654">
    <property type="term" value="P:phospholipid biosynthetic process"/>
    <property type="evidence" value="ECO:0007669"/>
    <property type="project" value="UniProtKB-UniRule"/>
</dbReference>
<evidence type="ECO:0000256" key="9">
    <source>
        <dbReference type="ARBA" id="ARBA00023264"/>
    </source>
</evidence>
<keyword evidence="6 10" id="KW-0443">Lipid metabolism</keyword>
<keyword evidence="2 10" id="KW-0444">Lipid biosynthesis</keyword>
<proteinExistence type="inferred from homology"/>
<evidence type="ECO:0000256" key="8">
    <source>
        <dbReference type="ARBA" id="ARBA00023209"/>
    </source>
</evidence>
<comment type="pathway">
    <text evidence="10">Lipid metabolism; phospholipid metabolism.</text>
</comment>
<keyword evidence="8 10" id="KW-0594">Phospholipid biosynthesis</keyword>